<name>A0A7J6TDM1_PEROL</name>
<dbReference type="EMBL" id="JABANM010008513">
    <property type="protein sequence ID" value="KAF4742490.1"/>
    <property type="molecule type" value="Genomic_DNA"/>
</dbReference>
<organism evidence="2 3">
    <name type="scientific">Perkinsus olseni</name>
    <name type="common">Perkinsus atlanticus</name>
    <dbReference type="NCBI Taxonomy" id="32597"/>
    <lineage>
        <taxon>Eukaryota</taxon>
        <taxon>Sar</taxon>
        <taxon>Alveolata</taxon>
        <taxon>Perkinsozoa</taxon>
        <taxon>Perkinsea</taxon>
        <taxon>Perkinsida</taxon>
        <taxon>Perkinsidae</taxon>
        <taxon>Perkinsus</taxon>
    </lineage>
</organism>
<dbReference type="PROSITE" id="PS51257">
    <property type="entry name" value="PROKAR_LIPOPROTEIN"/>
    <property type="match status" value="1"/>
</dbReference>
<protein>
    <submittedName>
        <fullName evidence="2">Uncharacterized protein</fullName>
    </submittedName>
</protein>
<keyword evidence="1" id="KW-0732">Signal</keyword>
<sequence>MFTRQLLTILAITIGCTLGVELRGTYCHNKTHFPFPKLPFDTFCATINQGYYKTGKGKLQLLKTQALLRYTTTNESGSWVEAPRIPLKPDIGELGGFPAQFKTVDDRSVENKTELMEWLHRTADLLQTKHVDSFRDFRIYPKPKDDTQITLALGKYHLVLEREKNDAFPAKATGRVQAGIYKIHSRPGSCLTTTVVIREASEALEAQFTFTLLDDSKESMGPVTLKGDRVLRVDTKSLDSLELADFQFDVSNVGWITDIPKLTLDTIAIEPDGHNAIWLHLGEAADGFSAENLNLLKIYIQILIHNPRRGV</sequence>
<feature type="signal peptide" evidence="1">
    <location>
        <begin position="1"/>
        <end position="19"/>
    </location>
</feature>
<evidence type="ECO:0000313" key="2">
    <source>
        <dbReference type="EMBL" id="KAF4742490.1"/>
    </source>
</evidence>
<proteinExistence type="predicted"/>
<dbReference type="AlphaFoldDB" id="A0A7J6TDM1"/>
<evidence type="ECO:0000256" key="1">
    <source>
        <dbReference type="SAM" id="SignalP"/>
    </source>
</evidence>
<accession>A0A7J6TDM1</accession>
<reference evidence="2 3" key="1">
    <citation type="submission" date="2020-04" db="EMBL/GenBank/DDBJ databases">
        <title>Perkinsus olseni comparative genomics.</title>
        <authorList>
            <person name="Bogema D.R."/>
        </authorList>
    </citation>
    <scope>NUCLEOTIDE SEQUENCE [LARGE SCALE GENOMIC DNA]</scope>
    <source>
        <strain evidence="2">ATCC PRA-205</strain>
    </source>
</reference>
<feature type="chain" id="PRO_5029886174" evidence="1">
    <location>
        <begin position="20"/>
        <end position="311"/>
    </location>
</feature>
<gene>
    <name evidence="2" type="ORF">FOZ62_011381</name>
</gene>
<evidence type="ECO:0000313" key="3">
    <source>
        <dbReference type="Proteomes" id="UP000574390"/>
    </source>
</evidence>
<dbReference type="Proteomes" id="UP000574390">
    <property type="component" value="Unassembled WGS sequence"/>
</dbReference>
<comment type="caution">
    <text evidence="2">The sequence shown here is derived from an EMBL/GenBank/DDBJ whole genome shotgun (WGS) entry which is preliminary data.</text>
</comment>